<sequence length="541" mass="61404">MFRLDWLNAQISVNQFVIILWIILTAININKAFHIDDTFHLLAAEWVAEKPTDPMAAKINWSDQPEAIFLGSQPPLYFYLIAFFIKIFGTGEIGLHLLTAIFLFLVLYFYAKILREINVKQPKVLLTLFAFCPALIVNQNLMIDIPILSMALGCTFYLIIAQQSGKLSNYLSATLFLTFGLMMKFTLLPFLVVIGLTAILSGHYKALISLIIPLAIMIGWSSWSELQYGVSHLGIKTNFGFSTNKLLGFLGTTGAISTFVVIPFYTCFKSQFTKWLIVDVLAILIICLPPVYFDIINQQKFSAFLNYIFIASGSLVLLLFMWQTAKLKFSYQLNFIRHHMLIITLIIFGLAAFIVLFAPINATRHSLLLIPFFIILFHKEIDASVGPILNITLAVTIFLGVALGVSDWLYADFYRNAAEEISVKKQPDQKVYAAGHWGWQWYAYQNGWEIYATNGDHKIRKDDIILIPKNASKQHIDKALKLDTIDFYTEKPNLLTFFSGKSYASMYTTFGDKPAWNLSTQPIDTIFICKVNQPITADQED</sequence>
<comment type="subcellular location">
    <subcellularLocation>
        <location evidence="1">Cell membrane</location>
        <topology evidence="1">Multi-pass membrane protein</topology>
    </subcellularLocation>
</comment>
<keyword evidence="3" id="KW-0328">Glycosyltransferase</keyword>
<evidence type="ECO:0000256" key="3">
    <source>
        <dbReference type="ARBA" id="ARBA00022676"/>
    </source>
</evidence>
<keyword evidence="7 8" id="KW-0472">Membrane</keyword>
<dbReference type="PANTHER" id="PTHR33908">
    <property type="entry name" value="MANNOSYLTRANSFERASE YKCB-RELATED"/>
    <property type="match status" value="1"/>
</dbReference>
<evidence type="ECO:0000313" key="11">
    <source>
        <dbReference type="Proteomes" id="UP000642920"/>
    </source>
</evidence>
<dbReference type="Pfam" id="PF13231">
    <property type="entry name" value="PMT_2"/>
    <property type="match status" value="1"/>
</dbReference>
<dbReference type="RefSeq" id="WP_201919884.1">
    <property type="nucleotide sequence ID" value="NZ_JAERQG010000002.1"/>
</dbReference>
<feature type="transmembrane region" description="Helical" evidence="8">
    <location>
        <begin position="304"/>
        <end position="323"/>
    </location>
</feature>
<dbReference type="Proteomes" id="UP000642920">
    <property type="component" value="Unassembled WGS sequence"/>
</dbReference>
<evidence type="ECO:0000256" key="5">
    <source>
        <dbReference type="ARBA" id="ARBA00022692"/>
    </source>
</evidence>
<keyword evidence="2" id="KW-1003">Cell membrane</keyword>
<feature type="transmembrane region" description="Helical" evidence="8">
    <location>
        <begin position="246"/>
        <end position="266"/>
    </location>
</feature>
<dbReference type="InterPro" id="IPR038731">
    <property type="entry name" value="RgtA/B/C-like"/>
</dbReference>
<gene>
    <name evidence="10" type="ORF">JKP34_08835</name>
</gene>
<dbReference type="GO" id="GO:0005886">
    <property type="term" value="C:plasma membrane"/>
    <property type="evidence" value="ECO:0007669"/>
    <property type="project" value="UniProtKB-SubCell"/>
</dbReference>
<keyword evidence="11" id="KW-1185">Reference proteome</keyword>
<feature type="domain" description="Glycosyltransferase RgtA/B/C/D-like" evidence="9">
    <location>
        <begin position="73"/>
        <end position="214"/>
    </location>
</feature>
<keyword evidence="5 8" id="KW-0812">Transmembrane</keyword>
<feature type="transmembrane region" description="Helical" evidence="8">
    <location>
        <begin position="272"/>
        <end position="292"/>
    </location>
</feature>
<dbReference type="GO" id="GO:0009103">
    <property type="term" value="P:lipopolysaccharide biosynthetic process"/>
    <property type="evidence" value="ECO:0007669"/>
    <property type="project" value="UniProtKB-ARBA"/>
</dbReference>
<feature type="transmembrane region" description="Helical" evidence="8">
    <location>
        <begin position="123"/>
        <end position="139"/>
    </location>
</feature>
<name>A0A937A7U9_9BACT</name>
<feature type="transmembrane region" description="Helical" evidence="8">
    <location>
        <begin position="173"/>
        <end position="200"/>
    </location>
</feature>
<feature type="transmembrane region" description="Helical" evidence="8">
    <location>
        <begin position="6"/>
        <end position="27"/>
    </location>
</feature>
<dbReference type="InterPro" id="IPR050297">
    <property type="entry name" value="LipidA_mod_glycosyltrf_83"/>
</dbReference>
<keyword evidence="6 8" id="KW-1133">Transmembrane helix</keyword>
<proteinExistence type="predicted"/>
<evidence type="ECO:0000313" key="10">
    <source>
        <dbReference type="EMBL" id="MBL0765352.1"/>
    </source>
</evidence>
<feature type="transmembrane region" description="Helical" evidence="8">
    <location>
        <begin position="335"/>
        <end position="358"/>
    </location>
</feature>
<keyword evidence="4" id="KW-0808">Transferase</keyword>
<dbReference type="PANTHER" id="PTHR33908:SF11">
    <property type="entry name" value="MEMBRANE PROTEIN"/>
    <property type="match status" value="1"/>
</dbReference>
<dbReference type="EMBL" id="JAERQG010000002">
    <property type="protein sequence ID" value="MBL0765352.1"/>
    <property type="molecule type" value="Genomic_DNA"/>
</dbReference>
<dbReference type="AlphaFoldDB" id="A0A937A7U9"/>
<evidence type="ECO:0000256" key="4">
    <source>
        <dbReference type="ARBA" id="ARBA00022679"/>
    </source>
</evidence>
<feature type="transmembrane region" description="Helical" evidence="8">
    <location>
        <begin position="387"/>
        <end position="410"/>
    </location>
</feature>
<evidence type="ECO:0000256" key="8">
    <source>
        <dbReference type="SAM" id="Phobius"/>
    </source>
</evidence>
<dbReference type="GO" id="GO:0016763">
    <property type="term" value="F:pentosyltransferase activity"/>
    <property type="evidence" value="ECO:0007669"/>
    <property type="project" value="TreeGrafter"/>
</dbReference>
<feature type="transmembrane region" description="Helical" evidence="8">
    <location>
        <begin position="93"/>
        <end position="111"/>
    </location>
</feature>
<feature type="transmembrane region" description="Helical" evidence="8">
    <location>
        <begin position="206"/>
        <end position="226"/>
    </location>
</feature>
<evidence type="ECO:0000256" key="7">
    <source>
        <dbReference type="ARBA" id="ARBA00023136"/>
    </source>
</evidence>
<evidence type="ECO:0000256" key="6">
    <source>
        <dbReference type="ARBA" id="ARBA00022989"/>
    </source>
</evidence>
<evidence type="ECO:0000259" key="9">
    <source>
        <dbReference type="Pfam" id="PF13231"/>
    </source>
</evidence>
<evidence type="ECO:0000256" key="1">
    <source>
        <dbReference type="ARBA" id="ARBA00004651"/>
    </source>
</evidence>
<accession>A0A937A7U9</accession>
<comment type="caution">
    <text evidence="10">The sequence shown here is derived from an EMBL/GenBank/DDBJ whole genome shotgun (WGS) entry which is preliminary data.</text>
</comment>
<organism evidence="10 11">
    <name type="scientific">Marivirga atlantica</name>
    <dbReference type="NCBI Taxonomy" id="1548457"/>
    <lineage>
        <taxon>Bacteria</taxon>
        <taxon>Pseudomonadati</taxon>
        <taxon>Bacteroidota</taxon>
        <taxon>Cytophagia</taxon>
        <taxon>Cytophagales</taxon>
        <taxon>Marivirgaceae</taxon>
        <taxon>Marivirga</taxon>
    </lineage>
</organism>
<evidence type="ECO:0000256" key="2">
    <source>
        <dbReference type="ARBA" id="ARBA00022475"/>
    </source>
</evidence>
<reference evidence="10" key="1">
    <citation type="submission" date="2021-01" db="EMBL/GenBank/DDBJ databases">
        <title>Marivirga sp. nov., isolated from intertidal surface sediments.</title>
        <authorList>
            <person name="Zhang M."/>
        </authorList>
    </citation>
    <scope>NUCLEOTIDE SEQUENCE</scope>
    <source>
        <strain evidence="10">SM1354</strain>
    </source>
</reference>
<protein>
    <submittedName>
        <fullName evidence="10">Glycosyltransferase family 39 protein</fullName>
    </submittedName>
</protein>